<evidence type="ECO:0000259" key="11">
    <source>
        <dbReference type="Pfam" id="PF01435"/>
    </source>
</evidence>
<keyword evidence="4" id="KW-0479">Metal-binding</keyword>
<sequence length="50" mass="5488">MPSRLPNAFAVGAPEERAVCIADGLLLWLDQQELQGVLAHEVAHTVHRDL</sequence>
<dbReference type="GO" id="GO:0046872">
    <property type="term" value="F:metal ion binding"/>
    <property type="evidence" value="ECO:0007669"/>
    <property type="project" value="UniProtKB-KW"/>
</dbReference>
<dbReference type="Pfam" id="PF01435">
    <property type="entry name" value="Peptidase_M48"/>
    <property type="match status" value="1"/>
</dbReference>
<accession>A0A840C314</accession>
<keyword evidence="7" id="KW-1133">Transmembrane helix</keyword>
<evidence type="ECO:0000256" key="6">
    <source>
        <dbReference type="ARBA" id="ARBA00022833"/>
    </source>
</evidence>
<comment type="cofactor">
    <cofactor evidence="10">
        <name>Zn(2+)</name>
        <dbReference type="ChEBI" id="CHEBI:29105"/>
    </cofactor>
    <text evidence="10">Binds 1 zinc ion per subunit.</text>
</comment>
<dbReference type="InterPro" id="IPR001915">
    <property type="entry name" value="Peptidase_M48"/>
</dbReference>
<evidence type="ECO:0000313" key="13">
    <source>
        <dbReference type="Proteomes" id="UP000585681"/>
    </source>
</evidence>
<keyword evidence="9" id="KW-0472">Membrane</keyword>
<evidence type="ECO:0000256" key="7">
    <source>
        <dbReference type="ARBA" id="ARBA00022989"/>
    </source>
</evidence>
<dbReference type="GO" id="GO:0006508">
    <property type="term" value="P:proteolysis"/>
    <property type="evidence" value="ECO:0007669"/>
    <property type="project" value="UniProtKB-KW"/>
</dbReference>
<dbReference type="RefSeq" id="WP_082386564.1">
    <property type="nucleotide sequence ID" value="NZ_JACIEQ010000001.1"/>
</dbReference>
<evidence type="ECO:0000256" key="2">
    <source>
        <dbReference type="ARBA" id="ARBA00022670"/>
    </source>
</evidence>
<dbReference type="InterPro" id="IPR050083">
    <property type="entry name" value="HtpX_protease"/>
</dbReference>
<keyword evidence="5 10" id="KW-0378">Hydrolase</keyword>
<dbReference type="Proteomes" id="UP000585681">
    <property type="component" value="Unassembled WGS sequence"/>
</dbReference>
<evidence type="ECO:0000256" key="1">
    <source>
        <dbReference type="ARBA" id="ARBA00022475"/>
    </source>
</evidence>
<name>A0A840C314_9RHOB</name>
<gene>
    <name evidence="12" type="ORF">GGR17_000052</name>
</gene>
<keyword evidence="8 10" id="KW-0482">Metalloprotease</keyword>
<evidence type="ECO:0000256" key="4">
    <source>
        <dbReference type="ARBA" id="ARBA00022723"/>
    </source>
</evidence>
<dbReference type="Gene3D" id="3.30.2010.10">
    <property type="entry name" value="Metalloproteases ('zincins'), catalytic domain"/>
    <property type="match status" value="1"/>
</dbReference>
<keyword evidence="6 10" id="KW-0862">Zinc</keyword>
<comment type="caution">
    <text evidence="12">The sequence shown here is derived from an EMBL/GenBank/DDBJ whole genome shotgun (WGS) entry which is preliminary data.</text>
</comment>
<organism evidence="12 13">
    <name type="scientific">Actibacterium naphthalenivorans</name>
    <dbReference type="NCBI Taxonomy" id="1614693"/>
    <lineage>
        <taxon>Bacteria</taxon>
        <taxon>Pseudomonadati</taxon>
        <taxon>Pseudomonadota</taxon>
        <taxon>Alphaproteobacteria</taxon>
        <taxon>Rhodobacterales</taxon>
        <taxon>Roseobacteraceae</taxon>
        <taxon>Actibacterium</taxon>
    </lineage>
</organism>
<dbReference type="PANTHER" id="PTHR43221:SF2">
    <property type="entry name" value="PROTEASE HTPX HOMOLOG"/>
    <property type="match status" value="1"/>
</dbReference>
<evidence type="ECO:0000256" key="3">
    <source>
        <dbReference type="ARBA" id="ARBA00022692"/>
    </source>
</evidence>
<evidence type="ECO:0000256" key="9">
    <source>
        <dbReference type="ARBA" id="ARBA00023136"/>
    </source>
</evidence>
<keyword evidence="1" id="KW-1003">Cell membrane</keyword>
<keyword evidence="2 10" id="KW-0645">Protease</keyword>
<protein>
    <submittedName>
        <fullName evidence="12">Zn-dependent protease with chaperone function</fullName>
    </submittedName>
</protein>
<dbReference type="GO" id="GO:0004222">
    <property type="term" value="F:metalloendopeptidase activity"/>
    <property type="evidence" value="ECO:0007669"/>
    <property type="project" value="InterPro"/>
</dbReference>
<feature type="domain" description="Peptidase M48" evidence="11">
    <location>
        <begin position="4"/>
        <end position="49"/>
    </location>
</feature>
<dbReference type="EMBL" id="JACIEQ010000001">
    <property type="protein sequence ID" value="MBB4020261.1"/>
    <property type="molecule type" value="Genomic_DNA"/>
</dbReference>
<dbReference type="AlphaFoldDB" id="A0A840C314"/>
<comment type="similarity">
    <text evidence="10">Belongs to the peptidase M48 family.</text>
</comment>
<keyword evidence="3" id="KW-0812">Transmembrane</keyword>
<proteinExistence type="inferred from homology"/>
<reference evidence="12" key="1">
    <citation type="submission" date="2020-08" db="EMBL/GenBank/DDBJ databases">
        <title>Genomic Encyclopedia of Type Strains, Phase IV (KMG-IV): sequencing the most valuable type-strain genomes for metagenomic binning, comparative biology and taxonomic classification.</title>
        <authorList>
            <person name="Goeker M."/>
        </authorList>
    </citation>
    <scope>NUCLEOTIDE SEQUENCE [LARGE SCALE GENOMIC DNA]</scope>
    <source>
        <strain evidence="12">DSM 105040</strain>
    </source>
</reference>
<evidence type="ECO:0000256" key="10">
    <source>
        <dbReference type="RuleBase" id="RU003983"/>
    </source>
</evidence>
<keyword evidence="13" id="KW-1185">Reference proteome</keyword>
<evidence type="ECO:0000313" key="12">
    <source>
        <dbReference type="EMBL" id="MBB4020261.1"/>
    </source>
</evidence>
<evidence type="ECO:0000256" key="8">
    <source>
        <dbReference type="ARBA" id="ARBA00023049"/>
    </source>
</evidence>
<evidence type="ECO:0000256" key="5">
    <source>
        <dbReference type="ARBA" id="ARBA00022801"/>
    </source>
</evidence>
<dbReference type="PANTHER" id="PTHR43221">
    <property type="entry name" value="PROTEASE HTPX"/>
    <property type="match status" value="1"/>
</dbReference>